<dbReference type="EMBL" id="MU860056">
    <property type="protein sequence ID" value="KAK4239726.1"/>
    <property type="molecule type" value="Genomic_DNA"/>
</dbReference>
<reference evidence="2" key="1">
    <citation type="journal article" date="2023" name="Mol. Phylogenet. Evol.">
        <title>Genome-scale phylogeny and comparative genomics of the fungal order Sordariales.</title>
        <authorList>
            <person name="Hensen N."/>
            <person name="Bonometti L."/>
            <person name="Westerberg I."/>
            <person name="Brannstrom I.O."/>
            <person name="Guillou S."/>
            <person name="Cros-Aarteil S."/>
            <person name="Calhoun S."/>
            <person name="Haridas S."/>
            <person name="Kuo A."/>
            <person name="Mondo S."/>
            <person name="Pangilinan J."/>
            <person name="Riley R."/>
            <person name="LaButti K."/>
            <person name="Andreopoulos B."/>
            <person name="Lipzen A."/>
            <person name="Chen C."/>
            <person name="Yan M."/>
            <person name="Daum C."/>
            <person name="Ng V."/>
            <person name="Clum A."/>
            <person name="Steindorff A."/>
            <person name="Ohm R.A."/>
            <person name="Martin F."/>
            <person name="Silar P."/>
            <person name="Natvig D.O."/>
            <person name="Lalanne C."/>
            <person name="Gautier V."/>
            <person name="Ament-Velasquez S.L."/>
            <person name="Kruys A."/>
            <person name="Hutchinson M.I."/>
            <person name="Powell A.J."/>
            <person name="Barry K."/>
            <person name="Miller A.N."/>
            <person name="Grigoriev I.V."/>
            <person name="Debuchy R."/>
            <person name="Gladieux P."/>
            <person name="Hiltunen Thoren M."/>
            <person name="Johannesson H."/>
        </authorList>
    </citation>
    <scope>NUCLEOTIDE SEQUENCE</scope>
    <source>
        <strain evidence="2">CBS 532.94</strain>
    </source>
</reference>
<comment type="caution">
    <text evidence="2">The sequence shown here is derived from an EMBL/GenBank/DDBJ whole genome shotgun (WGS) entry which is preliminary data.</text>
</comment>
<feature type="region of interest" description="Disordered" evidence="1">
    <location>
        <begin position="56"/>
        <end position="77"/>
    </location>
</feature>
<dbReference type="AlphaFoldDB" id="A0AAN7CDV0"/>
<keyword evidence="3" id="KW-1185">Reference proteome</keyword>
<protein>
    <submittedName>
        <fullName evidence="2">Uncharacterized protein</fullName>
    </submittedName>
</protein>
<name>A0AAN7CDV0_9PEZI</name>
<feature type="compositionally biased region" description="Basic and acidic residues" evidence="1">
    <location>
        <begin position="21"/>
        <end position="31"/>
    </location>
</feature>
<proteinExistence type="predicted"/>
<evidence type="ECO:0000313" key="2">
    <source>
        <dbReference type="EMBL" id="KAK4239726.1"/>
    </source>
</evidence>
<reference evidence="2" key="2">
    <citation type="submission" date="2023-05" db="EMBL/GenBank/DDBJ databases">
        <authorList>
            <consortium name="Lawrence Berkeley National Laboratory"/>
            <person name="Steindorff A."/>
            <person name="Hensen N."/>
            <person name="Bonometti L."/>
            <person name="Westerberg I."/>
            <person name="Brannstrom I.O."/>
            <person name="Guillou S."/>
            <person name="Cros-Aarteil S."/>
            <person name="Calhoun S."/>
            <person name="Haridas S."/>
            <person name="Kuo A."/>
            <person name="Mondo S."/>
            <person name="Pangilinan J."/>
            <person name="Riley R."/>
            <person name="Labutti K."/>
            <person name="Andreopoulos B."/>
            <person name="Lipzen A."/>
            <person name="Chen C."/>
            <person name="Yanf M."/>
            <person name="Daum C."/>
            <person name="Ng V."/>
            <person name="Clum A."/>
            <person name="Ohm R."/>
            <person name="Martin F."/>
            <person name="Silar P."/>
            <person name="Natvig D."/>
            <person name="Lalanne C."/>
            <person name="Gautier V."/>
            <person name="Ament-Velasquez S.L."/>
            <person name="Kruys A."/>
            <person name="Hutchinson M.I."/>
            <person name="Powell A.J."/>
            <person name="Barry K."/>
            <person name="Miller A.N."/>
            <person name="Grigoriev I.V."/>
            <person name="Debuchy R."/>
            <person name="Gladieux P."/>
            <person name="Thoren M.H."/>
            <person name="Johannesson H."/>
        </authorList>
    </citation>
    <scope>NUCLEOTIDE SEQUENCE</scope>
    <source>
        <strain evidence="2">CBS 532.94</strain>
    </source>
</reference>
<feature type="region of interest" description="Disordered" evidence="1">
    <location>
        <begin position="20"/>
        <end position="41"/>
    </location>
</feature>
<dbReference type="Proteomes" id="UP001303760">
    <property type="component" value="Unassembled WGS sequence"/>
</dbReference>
<organism evidence="2 3">
    <name type="scientific">Achaetomium macrosporum</name>
    <dbReference type="NCBI Taxonomy" id="79813"/>
    <lineage>
        <taxon>Eukaryota</taxon>
        <taxon>Fungi</taxon>
        <taxon>Dikarya</taxon>
        <taxon>Ascomycota</taxon>
        <taxon>Pezizomycotina</taxon>
        <taxon>Sordariomycetes</taxon>
        <taxon>Sordariomycetidae</taxon>
        <taxon>Sordariales</taxon>
        <taxon>Chaetomiaceae</taxon>
        <taxon>Achaetomium</taxon>
    </lineage>
</organism>
<evidence type="ECO:0000313" key="3">
    <source>
        <dbReference type="Proteomes" id="UP001303760"/>
    </source>
</evidence>
<gene>
    <name evidence="2" type="ORF">C8A03DRAFT_13907</name>
</gene>
<sequence>MDSQSGDARESWTILFVQSAQRERQRREGHTTDVQQSISTYTSAAERKIKDALRDDLSVLSPGGSMTLPARPRTKAR</sequence>
<feature type="compositionally biased region" description="Polar residues" evidence="1">
    <location>
        <begin position="32"/>
        <end position="41"/>
    </location>
</feature>
<evidence type="ECO:0000256" key="1">
    <source>
        <dbReference type="SAM" id="MobiDB-lite"/>
    </source>
</evidence>
<accession>A0AAN7CDV0</accession>